<dbReference type="PROSITE" id="PS51186">
    <property type="entry name" value="GNAT"/>
    <property type="match status" value="1"/>
</dbReference>
<evidence type="ECO:0000256" key="1">
    <source>
        <dbReference type="ARBA" id="ARBA00022679"/>
    </source>
</evidence>
<dbReference type="InterPro" id="IPR050832">
    <property type="entry name" value="Bact_Acetyltransf"/>
</dbReference>
<dbReference type="Proteomes" id="UP000465812">
    <property type="component" value="Chromosome"/>
</dbReference>
<name>A0ABM7JLA4_MYCNT</name>
<dbReference type="EMBL" id="AP022590">
    <property type="protein sequence ID" value="BBY36270.1"/>
    <property type="molecule type" value="Genomic_DNA"/>
</dbReference>
<evidence type="ECO:0000256" key="3">
    <source>
        <dbReference type="SAM" id="MobiDB-lite"/>
    </source>
</evidence>
<feature type="region of interest" description="Disordered" evidence="3">
    <location>
        <begin position="176"/>
        <end position="202"/>
    </location>
</feature>
<gene>
    <name evidence="5" type="ORF">MMAN_04040</name>
</gene>
<dbReference type="Pfam" id="PF00583">
    <property type="entry name" value="Acetyltransf_1"/>
    <property type="match status" value="1"/>
</dbReference>
<keyword evidence="6" id="KW-1185">Reference proteome</keyword>
<dbReference type="InterPro" id="IPR000182">
    <property type="entry name" value="GNAT_dom"/>
</dbReference>
<dbReference type="PANTHER" id="PTHR43877">
    <property type="entry name" value="AMINOALKYLPHOSPHONATE N-ACETYLTRANSFERASE-RELATED-RELATED"/>
    <property type="match status" value="1"/>
</dbReference>
<dbReference type="Gene3D" id="3.40.630.30">
    <property type="match status" value="1"/>
</dbReference>
<evidence type="ECO:0000313" key="6">
    <source>
        <dbReference type="Proteomes" id="UP000465812"/>
    </source>
</evidence>
<evidence type="ECO:0000313" key="5">
    <source>
        <dbReference type="EMBL" id="BBY36270.1"/>
    </source>
</evidence>
<evidence type="ECO:0000256" key="2">
    <source>
        <dbReference type="ARBA" id="ARBA00023315"/>
    </source>
</evidence>
<protein>
    <submittedName>
        <fullName evidence="5">N-acetyltransferase</fullName>
    </submittedName>
</protein>
<sequence length="202" mass="21575">MHIAPADSGDAPELAAVAALTFSLACPASTTEGNITAFVEANLSATRFAEYLSDPDRAIVTARQDGRIVGYAMLVRGVSDHVGVQQAVQTRPAAELSKMYVLLDRHSTGAAAALMERILAVAADWGVRCVWLGVNQENQRAQRFYLKSGFTVNGTRTFQLGADVESDYVMIRELGQPPRSAPTAGKLPADTSFGIPRPASPR</sequence>
<organism evidence="5 6">
    <name type="scientific">Mycobacterium mantenii</name>
    <dbReference type="NCBI Taxonomy" id="560555"/>
    <lineage>
        <taxon>Bacteria</taxon>
        <taxon>Bacillati</taxon>
        <taxon>Actinomycetota</taxon>
        <taxon>Actinomycetes</taxon>
        <taxon>Mycobacteriales</taxon>
        <taxon>Mycobacteriaceae</taxon>
        <taxon>Mycobacterium</taxon>
        <taxon>Mycobacterium avium complex (MAC)</taxon>
    </lineage>
</organism>
<evidence type="ECO:0000259" key="4">
    <source>
        <dbReference type="PROSITE" id="PS51186"/>
    </source>
</evidence>
<keyword evidence="2" id="KW-0012">Acyltransferase</keyword>
<dbReference type="SUPFAM" id="SSF55729">
    <property type="entry name" value="Acyl-CoA N-acyltransferases (Nat)"/>
    <property type="match status" value="1"/>
</dbReference>
<dbReference type="CDD" id="cd04301">
    <property type="entry name" value="NAT_SF"/>
    <property type="match status" value="1"/>
</dbReference>
<keyword evidence="1" id="KW-0808">Transferase</keyword>
<accession>A0ABM7JLA4</accession>
<reference evidence="5 6" key="1">
    <citation type="journal article" date="2019" name="Emerg. Microbes Infect.">
        <title>Comprehensive subspecies identification of 175 nontuberculous mycobacteria species based on 7547 genomic profiles.</title>
        <authorList>
            <person name="Matsumoto Y."/>
            <person name="Kinjo T."/>
            <person name="Motooka D."/>
            <person name="Nabeya D."/>
            <person name="Jung N."/>
            <person name="Uechi K."/>
            <person name="Horii T."/>
            <person name="Iida T."/>
            <person name="Fujita J."/>
            <person name="Nakamura S."/>
        </authorList>
    </citation>
    <scope>NUCLEOTIDE SEQUENCE [LARGE SCALE GENOMIC DNA]</scope>
    <source>
        <strain evidence="5 6">JCM 18113</strain>
    </source>
</reference>
<proteinExistence type="predicted"/>
<dbReference type="InterPro" id="IPR016181">
    <property type="entry name" value="Acyl_CoA_acyltransferase"/>
</dbReference>
<feature type="domain" description="N-acetyltransferase" evidence="4">
    <location>
        <begin position="1"/>
        <end position="175"/>
    </location>
</feature>